<protein>
    <submittedName>
        <fullName evidence="1">Uncharacterized protein</fullName>
    </submittedName>
</protein>
<evidence type="ECO:0000313" key="2">
    <source>
        <dbReference type="Proteomes" id="UP000186096"/>
    </source>
</evidence>
<dbReference type="Proteomes" id="UP000186096">
    <property type="component" value="Unassembled WGS sequence"/>
</dbReference>
<gene>
    <name evidence="1" type="ORF">SAMN05421833_129128</name>
</gene>
<keyword evidence="2" id="KW-1185">Reference proteome</keyword>
<reference evidence="2" key="1">
    <citation type="submission" date="2017-01" db="EMBL/GenBank/DDBJ databases">
        <authorList>
            <person name="Varghese N."/>
            <person name="Submissions S."/>
        </authorList>
    </citation>
    <scope>NUCLEOTIDE SEQUENCE [LARGE SCALE GENOMIC DNA]</scope>
    <source>
        <strain evidence="2">ATCC 12950</strain>
    </source>
</reference>
<organism evidence="1 2">
    <name type="scientific">Microbispora rosea</name>
    <dbReference type="NCBI Taxonomy" id="58117"/>
    <lineage>
        <taxon>Bacteria</taxon>
        <taxon>Bacillati</taxon>
        <taxon>Actinomycetota</taxon>
        <taxon>Actinomycetes</taxon>
        <taxon>Streptosporangiales</taxon>
        <taxon>Streptosporangiaceae</taxon>
        <taxon>Microbispora</taxon>
    </lineage>
</organism>
<evidence type="ECO:0000313" key="1">
    <source>
        <dbReference type="EMBL" id="SIS12880.1"/>
    </source>
</evidence>
<dbReference type="AlphaFoldDB" id="A0A1N7GK10"/>
<dbReference type="EMBL" id="FTNI01000029">
    <property type="protein sequence ID" value="SIS12880.1"/>
    <property type="molecule type" value="Genomic_DNA"/>
</dbReference>
<accession>A0A1N7GK10</accession>
<name>A0A1N7GK10_9ACTN</name>
<dbReference type="RefSeq" id="WP_143734652.1">
    <property type="nucleotide sequence ID" value="NZ_FTNI01000029.1"/>
</dbReference>
<dbReference type="STRING" id="58117.SAMN05421833_129128"/>
<sequence>MTDTPAEGTPTITPQDRQEHCDAFRAALIPRVEQVPGLIVGLPQSLKHGLSSFATWLHWEGDEDDRGYWVDSELGHSGEHPVAGLVAYLAVAYYWYDAGNDSEESDRVLSLKFDHYQARDVQLHAALVVAAVRLHGARRGLAG</sequence>
<proteinExistence type="predicted"/>